<evidence type="ECO:0000313" key="2">
    <source>
        <dbReference type="Proteomes" id="UP000028990"/>
    </source>
</evidence>
<dbReference type="Proteomes" id="UP000028990">
    <property type="component" value="Unassembled WGS sequence"/>
</dbReference>
<organism evidence="1 2">
    <name type="scientific">Fukomys damarensis</name>
    <name type="common">Damaraland mole rat</name>
    <name type="synonym">Cryptomys damarensis</name>
    <dbReference type="NCBI Taxonomy" id="885580"/>
    <lineage>
        <taxon>Eukaryota</taxon>
        <taxon>Metazoa</taxon>
        <taxon>Chordata</taxon>
        <taxon>Craniata</taxon>
        <taxon>Vertebrata</taxon>
        <taxon>Euteleostomi</taxon>
        <taxon>Mammalia</taxon>
        <taxon>Eutheria</taxon>
        <taxon>Euarchontoglires</taxon>
        <taxon>Glires</taxon>
        <taxon>Rodentia</taxon>
        <taxon>Hystricomorpha</taxon>
        <taxon>Bathyergidae</taxon>
        <taxon>Fukomys</taxon>
    </lineage>
</organism>
<dbReference type="AlphaFoldDB" id="A0A091DGB8"/>
<proteinExistence type="predicted"/>
<reference evidence="1 2" key="1">
    <citation type="submission" date="2013-11" db="EMBL/GenBank/DDBJ databases">
        <title>The Damaraland mole rat (Fukomys damarensis) genome and evolution of African mole rats.</title>
        <authorList>
            <person name="Gladyshev V.N."/>
            <person name="Fang X."/>
        </authorList>
    </citation>
    <scope>NUCLEOTIDE SEQUENCE [LARGE SCALE GENOMIC DNA]</scope>
    <source>
        <tissue evidence="1">Liver</tissue>
    </source>
</reference>
<evidence type="ECO:0000313" key="1">
    <source>
        <dbReference type="EMBL" id="KFO30112.1"/>
    </source>
</evidence>
<accession>A0A091DGB8</accession>
<sequence length="222" mass="24907">MNWQMPHLASRVVERAQDWVKWPELCSDYISALIFKCDSITPHVSHCCPVPAYSAHQVQHCPSQTQNEVQGPPDGCSQNPGVRRKALYWVALTWGEDKDDWEMMCLPTDEDALCTTLLLVSSLEMYKELQQLLTNGRGRCPPQLPLGFVTSQKPAHLSGSHSLIVRDDWTPATLPCQLALEVPIRGHYNTAQWSLLPHLLQLPESTDSPSNQPSKSDFLLPA</sequence>
<dbReference type="EMBL" id="KN122489">
    <property type="protein sequence ID" value="KFO30112.1"/>
    <property type="molecule type" value="Genomic_DNA"/>
</dbReference>
<keyword evidence="2" id="KW-1185">Reference proteome</keyword>
<protein>
    <submittedName>
        <fullName evidence="1">Uncharacterized protein</fullName>
    </submittedName>
</protein>
<name>A0A091DGB8_FUKDA</name>
<gene>
    <name evidence="1" type="ORF">H920_08459</name>
</gene>